<feature type="site" description="Stabilizes the basic form of H active site to accept a proton" evidence="8">
    <location>
        <position position="124"/>
    </location>
</feature>
<dbReference type="InterPro" id="IPR001328">
    <property type="entry name" value="Pept_tRNA_hydro"/>
</dbReference>
<dbReference type="Proteomes" id="UP000668403">
    <property type="component" value="Unassembled WGS sequence"/>
</dbReference>
<reference evidence="12" key="1">
    <citation type="submission" date="2021-03" db="EMBL/GenBank/DDBJ databases">
        <title>Leucobacter chromiisoli sp. nov., isolated from chromium-containing soil of chemical plant.</title>
        <authorList>
            <person name="Xu Z."/>
        </authorList>
    </citation>
    <scope>NUCLEOTIDE SEQUENCE</scope>
    <source>
        <strain evidence="12">K 70/01</strain>
    </source>
</reference>
<evidence type="ECO:0000256" key="10">
    <source>
        <dbReference type="RuleBase" id="RU004320"/>
    </source>
</evidence>
<feature type="site" description="Discriminates between blocked and unblocked aminoacyl-tRNA" evidence="8">
    <location>
        <position position="40"/>
    </location>
</feature>
<keyword evidence="8" id="KW-0963">Cytoplasm</keyword>
<dbReference type="CDD" id="cd00462">
    <property type="entry name" value="PTH"/>
    <property type="match status" value="1"/>
</dbReference>
<dbReference type="GO" id="GO:0000049">
    <property type="term" value="F:tRNA binding"/>
    <property type="evidence" value="ECO:0007669"/>
    <property type="project" value="UniProtKB-UniRule"/>
</dbReference>
<dbReference type="InterPro" id="IPR018171">
    <property type="entry name" value="Pept_tRNA_hydro_CS"/>
</dbReference>
<comment type="function">
    <text evidence="8">Hydrolyzes ribosome-free peptidyl-tRNAs (with 1 or more amino acids incorporated), which drop off the ribosome during protein synthesis, or as a result of ribosome stalling.</text>
</comment>
<keyword evidence="2 8" id="KW-0820">tRNA-binding</keyword>
<comment type="caution">
    <text evidence="12">The sequence shown here is derived from an EMBL/GenBank/DDBJ whole genome shotgun (WGS) entry which is preliminary data.</text>
</comment>
<evidence type="ECO:0000256" key="8">
    <source>
        <dbReference type="HAMAP-Rule" id="MF_00083"/>
    </source>
</evidence>
<protein>
    <recommendedName>
        <fullName evidence="7 8">Peptidyl-tRNA hydrolase</fullName>
        <shortName evidence="8">Pth</shortName>
        <ecNumber evidence="1 8">3.1.1.29</ecNumber>
    </recommendedName>
</protein>
<evidence type="ECO:0000256" key="2">
    <source>
        <dbReference type="ARBA" id="ARBA00022555"/>
    </source>
</evidence>
<dbReference type="Gene3D" id="3.40.50.1470">
    <property type="entry name" value="Peptidyl-tRNA hydrolase"/>
    <property type="match status" value="1"/>
</dbReference>
<dbReference type="AlphaFoldDB" id="A0A939QKF5"/>
<feature type="binding site" evidence="8">
    <location>
        <position position="97"/>
    </location>
    <ligand>
        <name>tRNA</name>
        <dbReference type="ChEBI" id="CHEBI:17843"/>
    </ligand>
</feature>
<dbReference type="GO" id="GO:0004045">
    <property type="term" value="F:peptidyl-tRNA hydrolase activity"/>
    <property type="evidence" value="ECO:0007669"/>
    <property type="project" value="UniProtKB-UniRule"/>
</dbReference>
<dbReference type="HAMAP" id="MF_00083">
    <property type="entry name" value="Pept_tRNA_hydro_bact"/>
    <property type="match status" value="1"/>
</dbReference>
<comment type="catalytic activity">
    <reaction evidence="6 8 9">
        <text>an N-acyl-L-alpha-aminoacyl-tRNA + H2O = an N-acyl-L-amino acid + a tRNA + H(+)</text>
        <dbReference type="Rhea" id="RHEA:54448"/>
        <dbReference type="Rhea" id="RHEA-COMP:10123"/>
        <dbReference type="Rhea" id="RHEA-COMP:13883"/>
        <dbReference type="ChEBI" id="CHEBI:15377"/>
        <dbReference type="ChEBI" id="CHEBI:15378"/>
        <dbReference type="ChEBI" id="CHEBI:59874"/>
        <dbReference type="ChEBI" id="CHEBI:78442"/>
        <dbReference type="ChEBI" id="CHEBI:138191"/>
        <dbReference type="EC" id="3.1.1.29"/>
    </reaction>
</comment>
<dbReference type="PANTHER" id="PTHR17224:SF1">
    <property type="entry name" value="PEPTIDYL-TRNA HYDROLASE"/>
    <property type="match status" value="1"/>
</dbReference>
<name>A0A939QKF5_9MICO</name>
<feature type="active site" description="Proton acceptor" evidence="8">
    <location>
        <position position="50"/>
    </location>
</feature>
<dbReference type="PANTHER" id="PTHR17224">
    <property type="entry name" value="PEPTIDYL-TRNA HYDROLASE"/>
    <property type="match status" value="1"/>
</dbReference>
<keyword evidence="13" id="KW-1185">Reference proteome</keyword>
<keyword evidence="4 8" id="KW-0694">RNA-binding</keyword>
<evidence type="ECO:0000256" key="7">
    <source>
        <dbReference type="ARBA" id="ARBA00050038"/>
    </source>
</evidence>
<evidence type="ECO:0000256" key="6">
    <source>
        <dbReference type="ARBA" id="ARBA00048707"/>
    </source>
</evidence>
<feature type="binding site" evidence="8">
    <location>
        <position position="99"/>
    </location>
    <ligand>
        <name>tRNA</name>
        <dbReference type="ChEBI" id="CHEBI:17843"/>
    </ligand>
</feature>
<evidence type="ECO:0000256" key="5">
    <source>
        <dbReference type="ARBA" id="ARBA00038063"/>
    </source>
</evidence>
<evidence type="ECO:0000256" key="9">
    <source>
        <dbReference type="RuleBase" id="RU000673"/>
    </source>
</evidence>
<sequence>MDRLFDRRNAANEDRRSADERRTEGDVVSSDAWLVVGLGNPGARYEATRHNVGQMALDVLADRIGARFSSHRTNARVAEGRVAPGGPKFILAKPNSFMNTSGGPVSSLVRYFDIDPERLIVLHDELDLPFDALRLKRGGGHGGHNGIRDIARALDTPEFSRVRIGIGRPPGQQSAADFVLKPFASVEREPLGVLLEDAADAAEALANDGLTAAQQRFHGKQAK</sequence>
<evidence type="ECO:0000256" key="11">
    <source>
        <dbReference type="SAM" id="MobiDB-lite"/>
    </source>
</evidence>
<evidence type="ECO:0000256" key="4">
    <source>
        <dbReference type="ARBA" id="ARBA00022884"/>
    </source>
</evidence>
<comment type="similarity">
    <text evidence="5 8 10">Belongs to the PTH family.</text>
</comment>
<dbReference type="EC" id="3.1.1.29" evidence="1 8"/>
<dbReference type="Pfam" id="PF01195">
    <property type="entry name" value="Pept_tRNA_hydro"/>
    <property type="match status" value="1"/>
</dbReference>
<proteinExistence type="inferred from homology"/>
<gene>
    <name evidence="8" type="primary">pth</name>
    <name evidence="12" type="ORF">J4H85_04975</name>
</gene>
<dbReference type="GO" id="GO:0072344">
    <property type="term" value="P:rescue of stalled ribosome"/>
    <property type="evidence" value="ECO:0007669"/>
    <property type="project" value="UniProtKB-UniRule"/>
</dbReference>
<dbReference type="NCBIfam" id="TIGR00447">
    <property type="entry name" value="pth"/>
    <property type="match status" value="1"/>
</dbReference>
<dbReference type="SUPFAM" id="SSF53178">
    <property type="entry name" value="Peptidyl-tRNA hydrolase-like"/>
    <property type="match status" value="1"/>
</dbReference>
<evidence type="ECO:0000256" key="3">
    <source>
        <dbReference type="ARBA" id="ARBA00022801"/>
    </source>
</evidence>
<dbReference type="PROSITE" id="PS01196">
    <property type="entry name" value="PEPT_TRNA_HYDROL_2"/>
    <property type="match status" value="1"/>
</dbReference>
<feature type="binding site" evidence="8">
    <location>
        <position position="45"/>
    </location>
    <ligand>
        <name>tRNA</name>
        <dbReference type="ChEBI" id="CHEBI:17843"/>
    </ligand>
</feature>
<feature type="binding site" evidence="8">
    <location>
        <position position="145"/>
    </location>
    <ligand>
        <name>tRNA</name>
        <dbReference type="ChEBI" id="CHEBI:17843"/>
    </ligand>
</feature>
<evidence type="ECO:0000313" key="12">
    <source>
        <dbReference type="EMBL" id="MBO2989349.1"/>
    </source>
</evidence>
<keyword evidence="3 8" id="KW-0378">Hydrolase</keyword>
<comment type="subunit">
    <text evidence="8">Monomer.</text>
</comment>
<dbReference type="InterPro" id="IPR036416">
    <property type="entry name" value="Pept_tRNA_hydro_sf"/>
</dbReference>
<organism evidence="12 13">
    <name type="scientific">Leucobacter tardus</name>
    <dbReference type="NCBI Taxonomy" id="501483"/>
    <lineage>
        <taxon>Bacteria</taxon>
        <taxon>Bacillati</taxon>
        <taxon>Actinomycetota</taxon>
        <taxon>Actinomycetes</taxon>
        <taxon>Micrococcales</taxon>
        <taxon>Microbacteriaceae</taxon>
        <taxon>Leucobacter</taxon>
    </lineage>
</organism>
<dbReference type="FunFam" id="3.40.50.1470:FF:000001">
    <property type="entry name" value="Peptidyl-tRNA hydrolase"/>
    <property type="match status" value="1"/>
</dbReference>
<evidence type="ECO:0000256" key="1">
    <source>
        <dbReference type="ARBA" id="ARBA00013260"/>
    </source>
</evidence>
<comment type="function">
    <text evidence="8">Catalyzes the release of premature peptidyl moieties from peptidyl-tRNA molecules trapped in stalled 50S ribosomal subunits, and thus maintains levels of free tRNAs and 50S ribosomes.</text>
</comment>
<dbReference type="PROSITE" id="PS01195">
    <property type="entry name" value="PEPT_TRNA_HYDROL_1"/>
    <property type="match status" value="1"/>
</dbReference>
<dbReference type="GO" id="GO:0006515">
    <property type="term" value="P:protein quality control for misfolded or incompletely synthesized proteins"/>
    <property type="evidence" value="ECO:0007669"/>
    <property type="project" value="UniProtKB-UniRule"/>
</dbReference>
<dbReference type="EMBL" id="JAGFBF010000002">
    <property type="protein sequence ID" value="MBO2989349.1"/>
    <property type="molecule type" value="Genomic_DNA"/>
</dbReference>
<accession>A0A939QKF5</accession>
<comment type="subcellular location">
    <subcellularLocation>
        <location evidence="8">Cytoplasm</location>
    </subcellularLocation>
</comment>
<feature type="region of interest" description="Disordered" evidence="11">
    <location>
        <begin position="1"/>
        <end position="23"/>
    </location>
</feature>
<evidence type="ECO:0000313" key="13">
    <source>
        <dbReference type="Proteomes" id="UP000668403"/>
    </source>
</evidence>
<dbReference type="GO" id="GO:0005737">
    <property type="term" value="C:cytoplasm"/>
    <property type="evidence" value="ECO:0007669"/>
    <property type="project" value="UniProtKB-SubCell"/>
</dbReference>